<dbReference type="Proteomes" id="UP001432322">
    <property type="component" value="Unassembled WGS sequence"/>
</dbReference>
<comment type="caution">
    <text evidence="1">The sequence shown here is derived from an EMBL/GenBank/DDBJ whole genome shotgun (WGS) entry which is preliminary data.</text>
</comment>
<sequence length="106" mass="11652">QLSSSCTVLSAEPRFQLESINLGPMTSIDITNTGYDTPDMFMEKYNIMTVDRKSDGSSVNVFGPIATLWNGGRASSTFTFAIRKLARTLKLDYASKVLNPFLAYVG</sequence>
<name>A0AAV5URT8_9BILA</name>
<organism evidence="1 2">
    <name type="scientific">Pristionchus fissidentatus</name>
    <dbReference type="NCBI Taxonomy" id="1538716"/>
    <lineage>
        <taxon>Eukaryota</taxon>
        <taxon>Metazoa</taxon>
        <taxon>Ecdysozoa</taxon>
        <taxon>Nematoda</taxon>
        <taxon>Chromadorea</taxon>
        <taxon>Rhabditida</taxon>
        <taxon>Rhabditina</taxon>
        <taxon>Diplogasteromorpha</taxon>
        <taxon>Diplogasteroidea</taxon>
        <taxon>Neodiplogasteridae</taxon>
        <taxon>Pristionchus</taxon>
    </lineage>
</organism>
<evidence type="ECO:0000313" key="2">
    <source>
        <dbReference type="Proteomes" id="UP001432322"/>
    </source>
</evidence>
<accession>A0AAV5URT8</accession>
<evidence type="ECO:0000313" key="1">
    <source>
        <dbReference type="EMBL" id="GMT08888.1"/>
    </source>
</evidence>
<reference evidence="1" key="1">
    <citation type="submission" date="2023-10" db="EMBL/GenBank/DDBJ databases">
        <title>Genome assembly of Pristionchus species.</title>
        <authorList>
            <person name="Yoshida K."/>
            <person name="Sommer R.J."/>
        </authorList>
    </citation>
    <scope>NUCLEOTIDE SEQUENCE</scope>
    <source>
        <strain evidence="1">RS5133</strain>
    </source>
</reference>
<dbReference type="EMBL" id="BTSY01000001">
    <property type="protein sequence ID" value="GMT08888.1"/>
    <property type="molecule type" value="Genomic_DNA"/>
</dbReference>
<feature type="non-terminal residue" evidence="1">
    <location>
        <position position="106"/>
    </location>
</feature>
<feature type="non-terminal residue" evidence="1">
    <location>
        <position position="1"/>
    </location>
</feature>
<proteinExistence type="predicted"/>
<gene>
    <name evidence="1" type="ORF">PFISCL1PPCAC_185</name>
</gene>
<keyword evidence="2" id="KW-1185">Reference proteome</keyword>
<protein>
    <submittedName>
        <fullName evidence="1">Uncharacterized protein</fullName>
    </submittedName>
</protein>
<dbReference type="AlphaFoldDB" id="A0AAV5URT8"/>